<keyword evidence="9" id="KW-1185">Reference proteome</keyword>
<dbReference type="Pfam" id="PF02255">
    <property type="entry name" value="PTS_IIA"/>
    <property type="match status" value="1"/>
</dbReference>
<keyword evidence="3" id="KW-0808">Transferase</keyword>
<protein>
    <submittedName>
        <fullName evidence="8">PTS system, lactose-specific IIA component</fullName>
    </submittedName>
</protein>
<sequence>MTNEEMEMTTVEIVAYAGDARSKYIGALTAANNADYEKAAAMIQEGDDLITEAHNTQTKLLQMEASGDSVKITFLTVHAQDHLMTVMLLRDLVKNFIQLYKKVNK</sequence>
<keyword evidence="2" id="KW-0762">Sugar transport</keyword>
<evidence type="ECO:0000256" key="7">
    <source>
        <dbReference type="PROSITE-ProRule" id="PRU00418"/>
    </source>
</evidence>
<dbReference type="RefSeq" id="WP_091829893.1">
    <property type="nucleotide sequence ID" value="NZ_FNZK01000004.1"/>
</dbReference>
<evidence type="ECO:0000256" key="3">
    <source>
        <dbReference type="ARBA" id="ARBA00022679"/>
    </source>
</evidence>
<gene>
    <name evidence="8" type="ORF">SAMN05660742_104103</name>
</gene>
<evidence type="ECO:0000256" key="4">
    <source>
        <dbReference type="ARBA" id="ARBA00022683"/>
    </source>
</evidence>
<feature type="modified residue" description="Phosphohistidine; by HPr" evidence="7">
    <location>
        <position position="78"/>
    </location>
</feature>
<dbReference type="CDD" id="cd00215">
    <property type="entry name" value="PTS_IIA_lac"/>
    <property type="match status" value="1"/>
</dbReference>
<evidence type="ECO:0000256" key="1">
    <source>
        <dbReference type="ARBA" id="ARBA00022448"/>
    </source>
</evidence>
<comment type="cofactor">
    <cofactor evidence="6">
        <name>Mg(2+)</name>
        <dbReference type="ChEBI" id="CHEBI:18420"/>
    </cofactor>
    <text evidence="6">Binds 1 Mg(2+) ion per trimer.</text>
</comment>
<evidence type="ECO:0000313" key="8">
    <source>
        <dbReference type="EMBL" id="SEJ19124.1"/>
    </source>
</evidence>
<dbReference type="SUPFAM" id="SSF46973">
    <property type="entry name" value="Enzyme IIa from lactose specific PTS, IIa-lac"/>
    <property type="match status" value="1"/>
</dbReference>
<dbReference type="EMBL" id="FNZK01000004">
    <property type="protein sequence ID" value="SEJ19124.1"/>
    <property type="molecule type" value="Genomic_DNA"/>
</dbReference>
<dbReference type="Proteomes" id="UP000199662">
    <property type="component" value="Unassembled WGS sequence"/>
</dbReference>
<dbReference type="InterPro" id="IPR036542">
    <property type="entry name" value="PTS_IIA_lac/cel_sf"/>
</dbReference>
<evidence type="ECO:0000256" key="6">
    <source>
        <dbReference type="PIRSR" id="PIRSR000699-2"/>
    </source>
</evidence>
<keyword evidence="1" id="KW-0813">Transport</keyword>
<dbReference type="STRING" id="84035.SAMN05660742_104103"/>
<organism evidence="8 9">
    <name type="scientific">Propionispira arboris</name>
    <dbReference type="NCBI Taxonomy" id="84035"/>
    <lineage>
        <taxon>Bacteria</taxon>
        <taxon>Bacillati</taxon>
        <taxon>Bacillota</taxon>
        <taxon>Negativicutes</taxon>
        <taxon>Selenomonadales</taxon>
        <taxon>Selenomonadaceae</taxon>
        <taxon>Propionispira</taxon>
    </lineage>
</organism>
<keyword evidence="6" id="KW-0479">Metal-binding</keyword>
<evidence type="ECO:0000313" key="9">
    <source>
        <dbReference type="Proteomes" id="UP000199662"/>
    </source>
</evidence>
<proteinExistence type="predicted"/>
<evidence type="ECO:0000256" key="5">
    <source>
        <dbReference type="PIRSR" id="PIRSR000699-1"/>
    </source>
</evidence>
<dbReference type="AlphaFoldDB" id="A0A1H6WUY2"/>
<dbReference type="PROSITE" id="PS51095">
    <property type="entry name" value="PTS_EIIA_TYPE_3"/>
    <property type="match status" value="1"/>
</dbReference>
<keyword evidence="6" id="KW-0460">Magnesium</keyword>
<dbReference type="Gene3D" id="1.20.58.80">
    <property type="entry name" value="Phosphotransferase system, lactose/cellobiose-type IIA subunit"/>
    <property type="match status" value="1"/>
</dbReference>
<dbReference type="GO" id="GO:0009401">
    <property type="term" value="P:phosphoenolpyruvate-dependent sugar phosphotransferase system"/>
    <property type="evidence" value="ECO:0007669"/>
    <property type="project" value="UniProtKB-KW"/>
</dbReference>
<dbReference type="PANTHER" id="PTHR34382:SF7">
    <property type="entry name" value="PTS SYSTEM N,N'-DIACETYLCHITOBIOSE-SPECIFIC EIIA COMPONENT"/>
    <property type="match status" value="1"/>
</dbReference>
<name>A0A1H6WUY2_9FIRM</name>
<keyword evidence="4" id="KW-0598">Phosphotransferase system</keyword>
<dbReference type="InterPro" id="IPR003188">
    <property type="entry name" value="PTS_IIA_lac/cel"/>
</dbReference>
<reference evidence="9" key="1">
    <citation type="submission" date="2016-10" db="EMBL/GenBank/DDBJ databases">
        <authorList>
            <person name="Varghese N."/>
            <person name="Submissions S."/>
        </authorList>
    </citation>
    <scope>NUCLEOTIDE SEQUENCE [LARGE SCALE GENOMIC DNA]</scope>
    <source>
        <strain evidence="9">DSM 2179</strain>
    </source>
</reference>
<dbReference type="GO" id="GO:0046872">
    <property type="term" value="F:metal ion binding"/>
    <property type="evidence" value="ECO:0007669"/>
    <property type="project" value="UniProtKB-KW"/>
</dbReference>
<dbReference type="PIRSF" id="PIRSF000699">
    <property type="entry name" value="PTS_IILac_III"/>
    <property type="match status" value="1"/>
</dbReference>
<evidence type="ECO:0000256" key="2">
    <source>
        <dbReference type="ARBA" id="ARBA00022597"/>
    </source>
</evidence>
<accession>A0A1H6WUY2</accession>
<feature type="binding site" evidence="6">
    <location>
        <position position="81"/>
    </location>
    <ligand>
        <name>Mg(2+)</name>
        <dbReference type="ChEBI" id="CHEBI:18420"/>
        <note>ligand shared between all trimeric partners</note>
    </ligand>
</feature>
<dbReference type="GO" id="GO:0016740">
    <property type="term" value="F:transferase activity"/>
    <property type="evidence" value="ECO:0007669"/>
    <property type="project" value="UniProtKB-KW"/>
</dbReference>
<dbReference type="PANTHER" id="PTHR34382">
    <property type="entry name" value="PTS SYSTEM N,N'-DIACETYLCHITOBIOSE-SPECIFIC EIIA COMPONENT"/>
    <property type="match status" value="1"/>
</dbReference>
<feature type="active site" description="Tele-phosphohistidine intermediate" evidence="5">
    <location>
        <position position="78"/>
    </location>
</feature>